<sequence length="46" mass="5565">MNRFRVSKFRHTEARPPRREVYWALCLCKAKERTSDAWPTWAAIQT</sequence>
<reference evidence="1 2" key="1">
    <citation type="submission" date="2017-12" db="EMBL/GenBank/DDBJ databases">
        <title>High-resolution comparative analysis of great ape genomes.</title>
        <authorList>
            <person name="Pollen A."/>
            <person name="Hastie A."/>
            <person name="Hormozdiari F."/>
            <person name="Dougherty M."/>
            <person name="Liu R."/>
            <person name="Chaisson M."/>
            <person name="Hoppe E."/>
            <person name="Hill C."/>
            <person name="Pang A."/>
            <person name="Hillier L."/>
            <person name="Baker C."/>
            <person name="Armstrong J."/>
            <person name="Shendure J."/>
            <person name="Paten B."/>
            <person name="Wilson R."/>
            <person name="Chao H."/>
            <person name="Schneider V."/>
            <person name="Ventura M."/>
            <person name="Kronenberg Z."/>
            <person name="Murali S."/>
            <person name="Gordon D."/>
            <person name="Cantsilieris S."/>
            <person name="Munson K."/>
            <person name="Nelson B."/>
            <person name="Raja A."/>
            <person name="Underwood J."/>
            <person name="Diekhans M."/>
            <person name="Fiddes I."/>
            <person name="Haussler D."/>
            <person name="Eichler E."/>
        </authorList>
    </citation>
    <scope>NUCLEOTIDE SEQUENCE [LARGE SCALE GENOMIC DNA]</scope>
    <source>
        <strain evidence="1">Yerkes chimp pedigree #C0471</strain>
    </source>
</reference>
<accession>A0A2J8LAS6</accession>
<evidence type="ECO:0000313" key="1">
    <source>
        <dbReference type="EMBL" id="PNI44378.1"/>
    </source>
</evidence>
<organism evidence="1 2">
    <name type="scientific">Pan troglodytes</name>
    <name type="common">Chimpanzee</name>
    <dbReference type="NCBI Taxonomy" id="9598"/>
    <lineage>
        <taxon>Eukaryota</taxon>
        <taxon>Metazoa</taxon>
        <taxon>Chordata</taxon>
        <taxon>Craniata</taxon>
        <taxon>Vertebrata</taxon>
        <taxon>Euteleostomi</taxon>
        <taxon>Mammalia</taxon>
        <taxon>Eutheria</taxon>
        <taxon>Euarchontoglires</taxon>
        <taxon>Primates</taxon>
        <taxon>Haplorrhini</taxon>
        <taxon>Catarrhini</taxon>
        <taxon>Hominidae</taxon>
        <taxon>Pan</taxon>
    </lineage>
</organism>
<dbReference type="AlphaFoldDB" id="A0A2J8LAS6"/>
<gene>
    <name evidence="1" type="ORF">CK820_G0031290</name>
</gene>
<name>A0A2J8LAS6_PANTR</name>
<dbReference type="EMBL" id="NBAG03000299">
    <property type="protein sequence ID" value="PNI44378.1"/>
    <property type="molecule type" value="Genomic_DNA"/>
</dbReference>
<evidence type="ECO:0000313" key="2">
    <source>
        <dbReference type="Proteomes" id="UP000236370"/>
    </source>
</evidence>
<dbReference type="Proteomes" id="UP000236370">
    <property type="component" value="Unassembled WGS sequence"/>
</dbReference>
<proteinExistence type="predicted"/>
<protein>
    <submittedName>
        <fullName evidence="1">CORO7 isoform 19</fullName>
    </submittedName>
</protein>
<comment type="caution">
    <text evidence="1">The sequence shown here is derived from an EMBL/GenBank/DDBJ whole genome shotgun (WGS) entry which is preliminary data.</text>
</comment>